<name>A0A4Y7KAA8_PAPSO</name>
<dbReference type="AlphaFoldDB" id="A0A4Y7KAA8"/>
<dbReference type="Proteomes" id="UP000316621">
    <property type="component" value="Chromosome 7"/>
</dbReference>
<keyword evidence="2" id="KW-1185">Reference proteome</keyword>
<protein>
    <submittedName>
        <fullName evidence="1">Uncharacterized protein</fullName>
    </submittedName>
</protein>
<dbReference type="EMBL" id="CM010721">
    <property type="protein sequence ID" value="RZC70314.1"/>
    <property type="molecule type" value="Genomic_DNA"/>
</dbReference>
<gene>
    <name evidence="1" type="ORF">C5167_033431</name>
</gene>
<reference evidence="1 2" key="1">
    <citation type="journal article" date="2018" name="Science">
        <title>The opium poppy genome and morphinan production.</title>
        <authorList>
            <person name="Guo L."/>
            <person name="Winzer T."/>
            <person name="Yang X."/>
            <person name="Li Y."/>
            <person name="Ning Z."/>
            <person name="He Z."/>
            <person name="Teodor R."/>
            <person name="Lu Y."/>
            <person name="Bowser T.A."/>
            <person name="Graham I.A."/>
            <person name="Ye K."/>
        </authorList>
    </citation>
    <scope>NUCLEOTIDE SEQUENCE [LARGE SCALE GENOMIC DNA]</scope>
    <source>
        <strain evidence="2">cv. HN1</strain>
        <tissue evidence="1">Leaves</tissue>
    </source>
</reference>
<sequence length="59" mass="6799">MGIIESICKGMPMGGWTLEEVEAHAKTLDFELNRREFAHDQVYQILKNLFGASIPRSYR</sequence>
<evidence type="ECO:0000313" key="1">
    <source>
        <dbReference type="EMBL" id="RZC70314.1"/>
    </source>
</evidence>
<organism evidence="1 2">
    <name type="scientific">Papaver somniferum</name>
    <name type="common">Opium poppy</name>
    <dbReference type="NCBI Taxonomy" id="3469"/>
    <lineage>
        <taxon>Eukaryota</taxon>
        <taxon>Viridiplantae</taxon>
        <taxon>Streptophyta</taxon>
        <taxon>Embryophyta</taxon>
        <taxon>Tracheophyta</taxon>
        <taxon>Spermatophyta</taxon>
        <taxon>Magnoliopsida</taxon>
        <taxon>Ranunculales</taxon>
        <taxon>Papaveraceae</taxon>
        <taxon>Papaveroideae</taxon>
        <taxon>Papaver</taxon>
    </lineage>
</organism>
<dbReference type="Gramene" id="RZC70314">
    <property type="protein sequence ID" value="RZC70314"/>
    <property type="gene ID" value="C5167_033431"/>
</dbReference>
<proteinExistence type="predicted"/>
<evidence type="ECO:0000313" key="2">
    <source>
        <dbReference type="Proteomes" id="UP000316621"/>
    </source>
</evidence>
<accession>A0A4Y7KAA8</accession>